<keyword evidence="7" id="KW-0175">Coiled coil</keyword>
<evidence type="ECO:0000259" key="9">
    <source>
        <dbReference type="PROSITE" id="PS50111"/>
    </source>
</evidence>
<keyword evidence="8" id="KW-1133">Transmembrane helix</keyword>
<dbReference type="CDD" id="cd11386">
    <property type="entry name" value="MCP_signal"/>
    <property type="match status" value="1"/>
</dbReference>
<dbReference type="Pfam" id="PF12729">
    <property type="entry name" value="4HB_MCP_1"/>
    <property type="match status" value="1"/>
</dbReference>
<feature type="domain" description="Methyl-accepting transducer" evidence="9">
    <location>
        <begin position="278"/>
        <end position="514"/>
    </location>
</feature>
<evidence type="ECO:0000256" key="7">
    <source>
        <dbReference type="SAM" id="Coils"/>
    </source>
</evidence>
<evidence type="ECO:0000256" key="3">
    <source>
        <dbReference type="ARBA" id="ARBA00023136"/>
    </source>
</evidence>
<keyword evidence="4 6" id="KW-0807">Transducer</keyword>
<dbReference type="SMART" id="SM00304">
    <property type="entry name" value="HAMP"/>
    <property type="match status" value="1"/>
</dbReference>
<name>A0ABS4JJW5_9BACL</name>
<evidence type="ECO:0000256" key="1">
    <source>
        <dbReference type="ARBA" id="ARBA00004236"/>
    </source>
</evidence>
<sequence length="564" mass="61411">MKLTISKKLIGSFAIIALLLGITSSISTYYLQKIDDSSSDLIQRRVLILYNVQNVNKNVSVEFSRLRGFMISKDEKSLEGLQTSYNNVSSLIQETTKIVRMQDIRVMLQNLDQKNKEFKQKYDQLIARIQSNRPSSEIMDYYKNEVVPIGSQLEPIAEKIEKEQLASMKASSVNNTNIVKHAITNVSWISILAILLAIVIGYFSSRMISRPILSMAKIAERVAEGDLTNEDIHVRNKDEIGNLANSFNQMTGNLRNLVRQISLSSEHIASSSEELTASADQSTQASASIARTLQKVTSNADAQSQSVCESVQAMHEMSSGIQQIASGAQVTSSLMVQTSQKALEGNEIIHTTVKQINAIHGTMEHLANGVTEMAGNSREIERIVTVINEIAAQTNLLALNAAIEAARAGEQGRGFAVVAGEVQKLAEQSSQSANQIASLITTIQNHTYGVVDSVQVGVKEVNEGIRVVRVAGELFEEIKHNIDKVSDQVHHVSASSEQISASSEQVLNSMSVIAQGADAVALQSQHVSASTEEQLASMEEIAAAAAFLSKMAEDLQHAVGEFKV</sequence>
<evidence type="ECO:0000256" key="5">
    <source>
        <dbReference type="ARBA" id="ARBA00029447"/>
    </source>
</evidence>
<dbReference type="Proteomes" id="UP001519288">
    <property type="component" value="Unassembled WGS sequence"/>
</dbReference>
<evidence type="ECO:0000256" key="4">
    <source>
        <dbReference type="ARBA" id="ARBA00023224"/>
    </source>
</evidence>
<dbReference type="PANTHER" id="PTHR32089">
    <property type="entry name" value="METHYL-ACCEPTING CHEMOTAXIS PROTEIN MCPB"/>
    <property type="match status" value="1"/>
</dbReference>
<dbReference type="InterPro" id="IPR024478">
    <property type="entry name" value="HlyB_4HB_MCP"/>
</dbReference>
<evidence type="ECO:0000256" key="6">
    <source>
        <dbReference type="PROSITE-ProRule" id="PRU00284"/>
    </source>
</evidence>
<keyword evidence="2" id="KW-1003">Cell membrane</keyword>
<feature type="transmembrane region" description="Helical" evidence="8">
    <location>
        <begin position="186"/>
        <end position="205"/>
    </location>
</feature>
<dbReference type="SMART" id="SM00283">
    <property type="entry name" value="MA"/>
    <property type="match status" value="1"/>
</dbReference>
<reference evidence="11 12" key="1">
    <citation type="submission" date="2021-03" db="EMBL/GenBank/DDBJ databases">
        <title>Genomic Encyclopedia of Type Strains, Phase IV (KMG-IV): sequencing the most valuable type-strain genomes for metagenomic binning, comparative biology and taxonomic classification.</title>
        <authorList>
            <person name="Goeker M."/>
        </authorList>
    </citation>
    <scope>NUCLEOTIDE SEQUENCE [LARGE SCALE GENOMIC DNA]</scope>
    <source>
        <strain evidence="11 12">DSM 26806</strain>
    </source>
</reference>
<dbReference type="Gene3D" id="1.10.287.950">
    <property type="entry name" value="Methyl-accepting chemotaxis protein"/>
    <property type="match status" value="1"/>
</dbReference>
<dbReference type="PROSITE" id="PS50111">
    <property type="entry name" value="CHEMOTAXIS_TRANSDUC_2"/>
    <property type="match status" value="1"/>
</dbReference>
<dbReference type="PANTHER" id="PTHR32089:SF112">
    <property type="entry name" value="LYSOZYME-LIKE PROTEIN-RELATED"/>
    <property type="match status" value="1"/>
</dbReference>
<dbReference type="Gene3D" id="6.10.340.10">
    <property type="match status" value="1"/>
</dbReference>
<evidence type="ECO:0000259" key="10">
    <source>
        <dbReference type="PROSITE" id="PS50885"/>
    </source>
</evidence>
<dbReference type="Pfam" id="PF00672">
    <property type="entry name" value="HAMP"/>
    <property type="match status" value="1"/>
</dbReference>
<proteinExistence type="inferred from homology"/>
<dbReference type="EMBL" id="JAGGLD010000003">
    <property type="protein sequence ID" value="MBP2001391.1"/>
    <property type="molecule type" value="Genomic_DNA"/>
</dbReference>
<dbReference type="Pfam" id="PF00015">
    <property type="entry name" value="MCPsignal"/>
    <property type="match status" value="1"/>
</dbReference>
<accession>A0ABS4JJW5</accession>
<keyword evidence="12" id="KW-1185">Reference proteome</keyword>
<keyword evidence="8" id="KW-0812">Transmembrane</keyword>
<comment type="caution">
    <text evidence="11">The sequence shown here is derived from an EMBL/GenBank/DDBJ whole genome shotgun (WGS) entry which is preliminary data.</text>
</comment>
<dbReference type="InterPro" id="IPR004089">
    <property type="entry name" value="MCPsignal_dom"/>
</dbReference>
<dbReference type="SUPFAM" id="SSF58104">
    <property type="entry name" value="Methyl-accepting chemotaxis protein (MCP) signaling domain"/>
    <property type="match status" value="1"/>
</dbReference>
<gene>
    <name evidence="11" type="ORF">J2Z69_002434</name>
</gene>
<protein>
    <submittedName>
        <fullName evidence="11">Methyl-accepting chemotaxis protein</fullName>
    </submittedName>
</protein>
<feature type="coiled-coil region" evidence="7">
    <location>
        <begin position="101"/>
        <end position="128"/>
    </location>
</feature>
<evidence type="ECO:0000313" key="11">
    <source>
        <dbReference type="EMBL" id="MBP2001391.1"/>
    </source>
</evidence>
<comment type="subcellular location">
    <subcellularLocation>
        <location evidence="1">Cell membrane</location>
    </subcellularLocation>
</comment>
<organism evidence="11 12">
    <name type="scientific">Paenibacillus shirakamiensis</name>
    <dbReference type="NCBI Taxonomy" id="1265935"/>
    <lineage>
        <taxon>Bacteria</taxon>
        <taxon>Bacillati</taxon>
        <taxon>Bacillota</taxon>
        <taxon>Bacilli</taxon>
        <taxon>Bacillales</taxon>
        <taxon>Paenibacillaceae</taxon>
        <taxon>Paenibacillus</taxon>
    </lineage>
</organism>
<keyword evidence="3 8" id="KW-0472">Membrane</keyword>
<evidence type="ECO:0000313" key="12">
    <source>
        <dbReference type="Proteomes" id="UP001519288"/>
    </source>
</evidence>
<comment type="similarity">
    <text evidence="5">Belongs to the methyl-accepting chemotaxis (MCP) protein family.</text>
</comment>
<dbReference type="RefSeq" id="WP_209862586.1">
    <property type="nucleotide sequence ID" value="NZ_JAGGLD010000003.1"/>
</dbReference>
<dbReference type="PROSITE" id="PS50885">
    <property type="entry name" value="HAMP"/>
    <property type="match status" value="1"/>
</dbReference>
<dbReference type="CDD" id="cd06225">
    <property type="entry name" value="HAMP"/>
    <property type="match status" value="1"/>
</dbReference>
<dbReference type="InterPro" id="IPR003660">
    <property type="entry name" value="HAMP_dom"/>
</dbReference>
<evidence type="ECO:0000256" key="8">
    <source>
        <dbReference type="SAM" id="Phobius"/>
    </source>
</evidence>
<evidence type="ECO:0000256" key="2">
    <source>
        <dbReference type="ARBA" id="ARBA00022475"/>
    </source>
</evidence>
<feature type="domain" description="HAMP" evidence="10">
    <location>
        <begin position="206"/>
        <end position="259"/>
    </location>
</feature>